<feature type="transmembrane region" description="Helical" evidence="1">
    <location>
        <begin position="61"/>
        <end position="78"/>
    </location>
</feature>
<keyword evidence="3" id="KW-1185">Reference proteome</keyword>
<dbReference type="EMBL" id="WKJK01000020">
    <property type="protein sequence ID" value="MRW93865.1"/>
    <property type="molecule type" value="Genomic_DNA"/>
</dbReference>
<accession>A0A6I2L6G6</accession>
<keyword evidence="1" id="KW-0472">Membrane</keyword>
<evidence type="ECO:0000256" key="1">
    <source>
        <dbReference type="SAM" id="Phobius"/>
    </source>
</evidence>
<feature type="transmembrane region" description="Helical" evidence="1">
    <location>
        <begin position="7"/>
        <end position="28"/>
    </location>
</feature>
<comment type="caution">
    <text evidence="2">The sequence shown here is derived from an EMBL/GenBank/DDBJ whole genome shotgun (WGS) entry which is preliminary data.</text>
</comment>
<evidence type="ECO:0000313" key="3">
    <source>
        <dbReference type="Proteomes" id="UP000433309"/>
    </source>
</evidence>
<organism evidence="2 3">
    <name type="scientific">Duganella guangzhouensis</name>
    <dbReference type="NCBI Taxonomy" id="2666084"/>
    <lineage>
        <taxon>Bacteria</taxon>
        <taxon>Pseudomonadati</taxon>
        <taxon>Pseudomonadota</taxon>
        <taxon>Betaproteobacteria</taxon>
        <taxon>Burkholderiales</taxon>
        <taxon>Oxalobacteraceae</taxon>
        <taxon>Telluria group</taxon>
        <taxon>Duganella</taxon>
    </lineage>
</organism>
<proteinExistence type="predicted"/>
<evidence type="ECO:0000313" key="2">
    <source>
        <dbReference type="EMBL" id="MRW93865.1"/>
    </source>
</evidence>
<keyword evidence="1" id="KW-1133">Transmembrane helix</keyword>
<gene>
    <name evidence="2" type="ORF">GJ699_28125</name>
</gene>
<reference evidence="2 3" key="1">
    <citation type="submission" date="2019-11" db="EMBL/GenBank/DDBJ databases">
        <title>Novel species isolated from a subtropical stream in China.</title>
        <authorList>
            <person name="Lu H."/>
        </authorList>
    </citation>
    <scope>NUCLEOTIDE SEQUENCE [LARGE SCALE GENOMIC DNA]</scope>
    <source>
        <strain evidence="2 3">FT80W</strain>
    </source>
</reference>
<name>A0A6I2L6G6_9BURK</name>
<dbReference type="Proteomes" id="UP000433309">
    <property type="component" value="Unassembled WGS sequence"/>
</dbReference>
<feature type="transmembrane region" description="Helical" evidence="1">
    <location>
        <begin position="34"/>
        <end position="54"/>
    </location>
</feature>
<dbReference type="RefSeq" id="WP_154382711.1">
    <property type="nucleotide sequence ID" value="NZ_WKJK01000020.1"/>
</dbReference>
<keyword evidence="1" id="KW-0812">Transmembrane</keyword>
<dbReference type="AlphaFoldDB" id="A0A6I2L6G6"/>
<sequence>MFANEKMYGFLRLFTLSLVVTLVANVLVLNYLPGYGLIFVMFCFIGGLGMLPWFHSLKGTTFSAGVCLGVIFATMFFFRETLFS</sequence>
<protein>
    <submittedName>
        <fullName evidence="2">Uncharacterized protein</fullName>
    </submittedName>
</protein>